<organism evidence="2 3">
    <name type="scientific">Haemonchus contortus</name>
    <name type="common">Barber pole worm</name>
    <dbReference type="NCBI Taxonomy" id="6289"/>
    <lineage>
        <taxon>Eukaryota</taxon>
        <taxon>Metazoa</taxon>
        <taxon>Ecdysozoa</taxon>
        <taxon>Nematoda</taxon>
        <taxon>Chromadorea</taxon>
        <taxon>Rhabditida</taxon>
        <taxon>Rhabditina</taxon>
        <taxon>Rhabditomorpha</taxon>
        <taxon>Strongyloidea</taxon>
        <taxon>Trichostrongylidae</taxon>
        <taxon>Haemonchus</taxon>
    </lineage>
</organism>
<reference evidence="3" key="1">
    <citation type="submission" date="2020-12" db="UniProtKB">
        <authorList>
            <consortium name="WormBaseParasite"/>
        </authorList>
    </citation>
    <scope>IDENTIFICATION</scope>
    <source>
        <strain evidence="3">MHco3</strain>
    </source>
</reference>
<feature type="compositionally biased region" description="Low complexity" evidence="1">
    <location>
        <begin position="145"/>
        <end position="156"/>
    </location>
</feature>
<protein>
    <submittedName>
        <fullName evidence="3">Uncharacterized protein</fullName>
    </submittedName>
</protein>
<dbReference type="OMA" id="VAQTHYY"/>
<feature type="compositionally biased region" description="Polar residues" evidence="1">
    <location>
        <begin position="103"/>
        <end position="124"/>
    </location>
</feature>
<proteinExistence type="predicted"/>
<evidence type="ECO:0000313" key="2">
    <source>
        <dbReference type="Proteomes" id="UP000025227"/>
    </source>
</evidence>
<dbReference type="AlphaFoldDB" id="A0A7I4YW19"/>
<evidence type="ECO:0000313" key="3">
    <source>
        <dbReference type="WBParaSite" id="HCON_00140020-00001"/>
    </source>
</evidence>
<feature type="compositionally biased region" description="Low complexity" evidence="1">
    <location>
        <begin position="23"/>
        <end position="43"/>
    </location>
</feature>
<feature type="compositionally biased region" description="Polar residues" evidence="1">
    <location>
        <begin position="133"/>
        <end position="143"/>
    </location>
</feature>
<feature type="region of interest" description="Disordered" evidence="1">
    <location>
        <begin position="103"/>
        <end position="159"/>
    </location>
</feature>
<evidence type="ECO:0000256" key="1">
    <source>
        <dbReference type="SAM" id="MobiDB-lite"/>
    </source>
</evidence>
<accession>A0A7I4YW19</accession>
<dbReference type="Proteomes" id="UP000025227">
    <property type="component" value="Unplaced"/>
</dbReference>
<dbReference type="WBParaSite" id="HCON_00140020-00001">
    <property type="protein sequence ID" value="HCON_00140020-00001"/>
    <property type="gene ID" value="HCON_00140020"/>
</dbReference>
<keyword evidence="2" id="KW-1185">Reference proteome</keyword>
<feature type="region of interest" description="Disordered" evidence="1">
    <location>
        <begin position="1"/>
        <end position="72"/>
    </location>
</feature>
<sequence length="266" mass="29625">MGNRSTIEQRSAAGSDVTNKTNSSKPQSTVPSSSGEVSSAGGSCTDDGVYASDAEPFMERNTRPNHSEDQAKITIEDYNAAVLSMEHNRLELGWNSDFSTVSRSEMTTSDQSKLPSPRTDQTTPFRMPDRKLSQPQTTSTGEAGTSLRSPSPLSSTDTYYGLPPLIEAVEPEVLEAFAKPSPDDEKWVAQTHYYFDNEKVYVRKSTKPSVGRRLRIGKPQKKRWSSIMREMALRHPLPVNPAPFPLSKAMDELKLRPEKRFTMPHN</sequence>
<name>A0A7I4YW19_HAECO</name>
<feature type="compositionally biased region" description="Basic and acidic residues" evidence="1">
    <location>
        <begin position="57"/>
        <end position="72"/>
    </location>
</feature>
<dbReference type="OrthoDB" id="5870806at2759"/>